<evidence type="ECO:0000256" key="4">
    <source>
        <dbReference type="ARBA" id="ARBA00022741"/>
    </source>
</evidence>
<feature type="non-terminal residue" evidence="9">
    <location>
        <position position="230"/>
    </location>
</feature>
<dbReference type="InterPro" id="IPR000719">
    <property type="entry name" value="Prot_kinase_dom"/>
</dbReference>
<evidence type="ECO:0000256" key="2">
    <source>
        <dbReference type="ARBA" id="ARBA00022527"/>
    </source>
</evidence>
<dbReference type="PANTHER" id="PTHR24346">
    <property type="entry name" value="MAP/MICROTUBULE AFFINITY-REGULATING KINASE"/>
    <property type="match status" value="1"/>
</dbReference>
<dbReference type="Pfam" id="PF00069">
    <property type="entry name" value="Pkinase"/>
    <property type="match status" value="1"/>
</dbReference>
<keyword evidence="10" id="KW-1185">Reference proteome</keyword>
<evidence type="ECO:0000256" key="6">
    <source>
        <dbReference type="ARBA" id="ARBA00022840"/>
    </source>
</evidence>
<accession>A0A4P9YY45</accession>
<proteinExistence type="inferred from homology"/>
<dbReference type="InterPro" id="IPR008271">
    <property type="entry name" value="Ser/Thr_kinase_AS"/>
</dbReference>
<dbReference type="Proteomes" id="UP000278143">
    <property type="component" value="Unassembled WGS sequence"/>
</dbReference>
<dbReference type="AlphaFoldDB" id="A0A4P9YY45"/>
<feature type="non-terminal residue" evidence="9">
    <location>
        <position position="1"/>
    </location>
</feature>
<dbReference type="PROSITE" id="PS00108">
    <property type="entry name" value="PROTEIN_KINASE_ST"/>
    <property type="match status" value="1"/>
</dbReference>
<dbReference type="GO" id="GO:0000226">
    <property type="term" value="P:microtubule cytoskeleton organization"/>
    <property type="evidence" value="ECO:0007669"/>
    <property type="project" value="TreeGrafter"/>
</dbReference>
<organism evidence="9 10">
    <name type="scientific">Syncephalis pseudoplumigaleata</name>
    <dbReference type="NCBI Taxonomy" id="1712513"/>
    <lineage>
        <taxon>Eukaryota</taxon>
        <taxon>Fungi</taxon>
        <taxon>Fungi incertae sedis</taxon>
        <taxon>Zoopagomycota</taxon>
        <taxon>Zoopagomycotina</taxon>
        <taxon>Zoopagomycetes</taxon>
        <taxon>Zoopagales</taxon>
        <taxon>Piptocephalidaceae</taxon>
        <taxon>Syncephalis</taxon>
    </lineage>
</organism>
<protein>
    <submittedName>
        <fullName evidence="9">Kinase-like domain-containing protein</fullName>
    </submittedName>
</protein>
<keyword evidence="3" id="KW-0808">Transferase</keyword>
<evidence type="ECO:0000256" key="3">
    <source>
        <dbReference type="ARBA" id="ARBA00022679"/>
    </source>
</evidence>
<dbReference type="Gene3D" id="1.10.510.10">
    <property type="entry name" value="Transferase(Phosphotransferase) domain 1"/>
    <property type="match status" value="1"/>
</dbReference>
<dbReference type="GO" id="GO:0035556">
    <property type="term" value="P:intracellular signal transduction"/>
    <property type="evidence" value="ECO:0007669"/>
    <property type="project" value="TreeGrafter"/>
</dbReference>
<dbReference type="PROSITE" id="PS50011">
    <property type="entry name" value="PROTEIN_KINASE_DOM"/>
    <property type="match status" value="1"/>
</dbReference>
<keyword evidence="2" id="KW-0723">Serine/threonine-protein kinase</keyword>
<feature type="domain" description="Protein kinase" evidence="8">
    <location>
        <begin position="1"/>
        <end position="181"/>
    </location>
</feature>
<reference evidence="10" key="1">
    <citation type="journal article" date="2018" name="Nat. Microbiol.">
        <title>Leveraging single-cell genomics to expand the fungal tree of life.</title>
        <authorList>
            <person name="Ahrendt S.R."/>
            <person name="Quandt C.A."/>
            <person name="Ciobanu D."/>
            <person name="Clum A."/>
            <person name="Salamov A."/>
            <person name="Andreopoulos B."/>
            <person name="Cheng J.F."/>
            <person name="Woyke T."/>
            <person name="Pelin A."/>
            <person name="Henrissat B."/>
            <person name="Reynolds N.K."/>
            <person name="Benny G.L."/>
            <person name="Smith M.E."/>
            <person name="James T.Y."/>
            <person name="Grigoriev I.V."/>
        </authorList>
    </citation>
    <scope>NUCLEOTIDE SEQUENCE [LARGE SCALE GENOMIC DNA]</scope>
    <source>
        <strain evidence="10">Benny S71-1</strain>
    </source>
</reference>
<dbReference type="PANTHER" id="PTHR24346:SF82">
    <property type="entry name" value="KP78A-RELATED"/>
    <property type="match status" value="1"/>
</dbReference>
<keyword evidence="6" id="KW-0067">ATP-binding</keyword>
<sequence>HFYLAFEYVSGGQMLDYIISHGRLKERVARKFLRQMVSAVDYCHRNSIVHRDLKIENILISSSGSIKLIDFGLANLYSPRSQLNTFCGSLYFAAPELLNARPYIGPEVDIWSLGIVLYVLVCGKVPFDDQSMPMLHAKIKRGHVEYPDWLSKDCVDLLSQMLVVDPSRRATLRTVAGHPWMVRGYDGPPENHVPKREPLTLPLDIEVIRRMRGFDFGPEGDILHRLEEVV</sequence>
<evidence type="ECO:0000259" key="8">
    <source>
        <dbReference type="PROSITE" id="PS50011"/>
    </source>
</evidence>
<dbReference type="GO" id="GO:0005737">
    <property type="term" value="C:cytoplasm"/>
    <property type="evidence" value="ECO:0007669"/>
    <property type="project" value="TreeGrafter"/>
</dbReference>
<dbReference type="FunFam" id="1.10.510.10:FF:000002">
    <property type="entry name" value="Non-specific serine/threonine protein kinase"/>
    <property type="match status" value="1"/>
</dbReference>
<dbReference type="EMBL" id="KZ989948">
    <property type="protein sequence ID" value="RKP24964.1"/>
    <property type="molecule type" value="Genomic_DNA"/>
</dbReference>
<evidence type="ECO:0000313" key="10">
    <source>
        <dbReference type="Proteomes" id="UP000278143"/>
    </source>
</evidence>
<comment type="similarity">
    <text evidence="1">Belongs to the protein kinase superfamily. CAMK Ser/Thr protein kinase family. NIM1 subfamily.</text>
</comment>
<keyword evidence="4" id="KW-0547">Nucleotide-binding</keyword>
<evidence type="ECO:0000256" key="1">
    <source>
        <dbReference type="ARBA" id="ARBA00010791"/>
    </source>
</evidence>
<keyword evidence="5 9" id="KW-0418">Kinase</keyword>
<evidence type="ECO:0000256" key="7">
    <source>
        <dbReference type="ARBA" id="ARBA00038181"/>
    </source>
</evidence>
<evidence type="ECO:0000313" key="9">
    <source>
        <dbReference type="EMBL" id="RKP24964.1"/>
    </source>
</evidence>
<dbReference type="GO" id="GO:0004674">
    <property type="term" value="F:protein serine/threonine kinase activity"/>
    <property type="evidence" value="ECO:0007669"/>
    <property type="project" value="UniProtKB-KW"/>
</dbReference>
<evidence type="ECO:0000256" key="5">
    <source>
        <dbReference type="ARBA" id="ARBA00022777"/>
    </source>
</evidence>
<dbReference type="SUPFAM" id="SSF56112">
    <property type="entry name" value="Protein kinase-like (PK-like)"/>
    <property type="match status" value="1"/>
</dbReference>
<name>A0A4P9YY45_9FUNG</name>
<comment type="similarity">
    <text evidence="7">Belongs to the protein kinase superfamily. CAMK Ser/Thr protein kinase family. Smok subfamily.</text>
</comment>
<dbReference type="OrthoDB" id="193931at2759"/>
<dbReference type="SMART" id="SM00220">
    <property type="entry name" value="S_TKc"/>
    <property type="match status" value="1"/>
</dbReference>
<dbReference type="InterPro" id="IPR011009">
    <property type="entry name" value="Kinase-like_dom_sf"/>
</dbReference>
<dbReference type="GO" id="GO:0005524">
    <property type="term" value="F:ATP binding"/>
    <property type="evidence" value="ECO:0007669"/>
    <property type="project" value="UniProtKB-KW"/>
</dbReference>
<gene>
    <name evidence="9" type="ORF">SYNPS1DRAFT_9166</name>
</gene>